<keyword evidence="1" id="KW-0812">Transmembrane</keyword>
<accession>A0A142BGA8</accession>
<evidence type="ECO:0000313" key="2">
    <source>
        <dbReference type="EMBL" id="AMO57784.1"/>
    </source>
</evidence>
<evidence type="ECO:0000313" key="3">
    <source>
        <dbReference type="Proteomes" id="UP000071065"/>
    </source>
</evidence>
<dbReference type="STRING" id="570277.EZMO1_3842"/>
<keyword evidence="1" id="KW-1133">Transmembrane helix</keyword>
<dbReference type="RefSeq" id="WP_051789956.1">
    <property type="nucleotide sequence ID" value="NZ_CP013251.1"/>
</dbReference>
<gene>
    <name evidence="2" type="ORF">EZMO1_3842</name>
</gene>
<feature type="transmembrane region" description="Helical" evidence="1">
    <location>
        <begin position="118"/>
        <end position="137"/>
    </location>
</feature>
<dbReference type="EMBL" id="CP013251">
    <property type="protein sequence ID" value="AMO57784.1"/>
    <property type="molecule type" value="Genomic_DNA"/>
</dbReference>
<organism evidence="2 3">
    <name type="scientific">Endozoicomonas montiporae CL-33</name>
    <dbReference type="NCBI Taxonomy" id="570277"/>
    <lineage>
        <taxon>Bacteria</taxon>
        <taxon>Pseudomonadati</taxon>
        <taxon>Pseudomonadota</taxon>
        <taxon>Gammaproteobacteria</taxon>
        <taxon>Oceanospirillales</taxon>
        <taxon>Endozoicomonadaceae</taxon>
        <taxon>Endozoicomonas</taxon>
    </lineage>
</organism>
<dbReference type="Proteomes" id="UP000071065">
    <property type="component" value="Chromosome"/>
</dbReference>
<dbReference type="KEGG" id="emp:EZMO1_3842"/>
<feature type="transmembrane region" description="Helical" evidence="1">
    <location>
        <begin position="83"/>
        <end position="106"/>
    </location>
</feature>
<name>A0A142BGA8_9GAMM</name>
<sequence>MKEHLSAWLLAVVVTFVVGSIAQSQFVLAGLEQIGVAISYSSRFYTTLNDLVGLLPGYGTVIAIGFLPAFGFAGWIRKKLQTGLWVFPLAGFVTILTIFAAMYPIFEVTLVAGARSTAGLVCQCLSGALGGVVFTTVNRRIKGEV</sequence>
<dbReference type="PATRIC" id="fig|570277.3.peg.4136"/>
<keyword evidence="1" id="KW-0472">Membrane</keyword>
<proteinExistence type="predicted"/>
<feature type="transmembrane region" description="Helical" evidence="1">
    <location>
        <begin position="53"/>
        <end position="76"/>
    </location>
</feature>
<dbReference type="AlphaFoldDB" id="A0A142BGA8"/>
<reference evidence="2 3" key="1">
    <citation type="journal article" date="2016" name="Front. Microbiol.">
        <title>Genomic Insight into the Host-Endosymbiont Relationship of Endozoicomonas montiporae CL-33(T) with its Coral Host.</title>
        <authorList>
            <person name="Ding J.-Y."/>
            <person name="Shiu J.-H."/>
            <person name="Chen W.-M."/>
            <person name="Chiang Y.-R."/>
            <person name="Tang S.-L."/>
        </authorList>
    </citation>
    <scope>NUCLEOTIDE SEQUENCE [LARGE SCALE GENOMIC DNA]</scope>
    <source>
        <strain evidence="2 3">CL-33</strain>
    </source>
</reference>
<protein>
    <submittedName>
        <fullName evidence="2">Uncharacterized protein</fullName>
    </submittedName>
</protein>
<dbReference type="OrthoDB" id="6334575at2"/>
<evidence type="ECO:0000256" key="1">
    <source>
        <dbReference type="SAM" id="Phobius"/>
    </source>
</evidence>